<feature type="binding site" evidence="5">
    <location>
        <begin position="236"/>
        <end position="239"/>
    </location>
    <ligand>
        <name>pyridoxal 5'-phosphate</name>
        <dbReference type="ChEBI" id="CHEBI:597326"/>
    </ligand>
</feature>
<feature type="binding site" evidence="5">
    <location>
        <position position="293"/>
    </location>
    <ligand>
        <name>N(2)-acetyl-L-ornithine</name>
        <dbReference type="ChEBI" id="CHEBI:57805"/>
    </ligand>
</feature>
<sequence>MPYMMHEEPGCFEMSQKAEDYAADSAVMQTYGRAEIGFERGEGCWLISETGDRYLDCASGIAVNTLGHSHPRLVAALIEQAGKLWHTSNLYRIPGQEVVAKLLASLSGLDQVFFCNSGAEATEAAVKIARRAAYEKGEQERMTILCAEGAFHGRTLGMLAATDRPLFRTGFGPMPAGFDHVPFGNLNRLRDAMGPHVAAVMVESVQGEGGAKRVPDGYLLGVRAAADEFGALVIADEVQAGIGRTGRLFSYEDSKIKPDIVALAKGLAGGFPIGAVITSKVVGDAMTPGTHGSTFGGNPLAMAAAQVVLEVLSEEGFLADVRARAVHLDDALQALQEQFPTAIAECRGCGFLRGIRLDETIDLAAFVKTLRDDNLLCVPAAENTLRLLPPLTISNDEIDLAVAKIATVLNDIPKHESQ</sequence>
<keyword evidence="5" id="KW-0055">Arginine biosynthesis</keyword>
<dbReference type="InterPro" id="IPR004636">
    <property type="entry name" value="AcOrn/SuccOrn_fam"/>
</dbReference>
<dbReference type="InterPro" id="IPR005814">
    <property type="entry name" value="Aminotrans_3"/>
</dbReference>
<dbReference type="Gene3D" id="3.40.640.10">
    <property type="entry name" value="Type I PLP-dependent aspartate aminotransferase-like (Major domain)"/>
    <property type="match status" value="1"/>
</dbReference>
<comment type="similarity">
    <text evidence="5">Belongs to the class-III pyridoxal-phosphate-dependent aminotransferase family. ArgD subfamily.</text>
</comment>
<comment type="miscellaneous">
    <text evidence="5">May also have succinyldiaminopimelate aminotransferase activity, thus carrying out the corresponding step in lysine biosynthesis.</text>
</comment>
<organism evidence="6">
    <name type="scientific">uncultured alpha proteobacterium EBAC2C11</name>
    <dbReference type="NCBI Taxonomy" id="295349"/>
    <lineage>
        <taxon>Bacteria</taxon>
        <taxon>Pseudomonadati</taxon>
        <taxon>Pseudomonadota</taxon>
        <taxon>Alphaproteobacteria</taxon>
        <taxon>Candidatus Puniceispirillales</taxon>
        <taxon>environmental samples</taxon>
    </lineage>
</organism>
<evidence type="ECO:0000313" key="6">
    <source>
        <dbReference type="EMBL" id="AAV31607.1"/>
    </source>
</evidence>
<feature type="binding site" evidence="5">
    <location>
        <begin position="118"/>
        <end position="119"/>
    </location>
    <ligand>
        <name>pyridoxal 5'-phosphate</name>
        <dbReference type="ChEBI" id="CHEBI:597326"/>
    </ligand>
</feature>
<dbReference type="GO" id="GO:0042802">
    <property type="term" value="F:identical protein binding"/>
    <property type="evidence" value="ECO:0007669"/>
    <property type="project" value="TreeGrafter"/>
</dbReference>
<comment type="cofactor">
    <cofactor evidence="5">
        <name>pyridoxal 5'-phosphate</name>
        <dbReference type="ChEBI" id="CHEBI:597326"/>
    </cofactor>
    <text evidence="5">Binds 1 pyridoxal phosphate per subunit.</text>
</comment>
<dbReference type="GO" id="GO:0030170">
    <property type="term" value="F:pyridoxal phosphate binding"/>
    <property type="evidence" value="ECO:0007669"/>
    <property type="project" value="InterPro"/>
</dbReference>
<comment type="subcellular location">
    <subcellularLocation>
        <location evidence="5">Cytoplasm</location>
    </subcellularLocation>
</comment>
<dbReference type="InterPro" id="IPR015422">
    <property type="entry name" value="PyrdxlP-dep_Trfase_small"/>
</dbReference>
<dbReference type="HAMAP" id="MF_01107">
    <property type="entry name" value="ArgD_aminotrans_3"/>
    <property type="match status" value="1"/>
</dbReference>
<dbReference type="NCBIfam" id="TIGR00707">
    <property type="entry name" value="argD"/>
    <property type="match status" value="1"/>
</dbReference>
<dbReference type="PROSITE" id="PS00600">
    <property type="entry name" value="AA_TRANSFER_CLASS_3"/>
    <property type="match status" value="1"/>
</dbReference>
<comment type="subunit">
    <text evidence="5">Homodimer.</text>
</comment>
<accession>Q5UF34</accession>
<dbReference type="FunFam" id="3.40.640.10:FF:000004">
    <property type="entry name" value="Acetylornithine aminotransferase"/>
    <property type="match status" value="1"/>
</dbReference>
<gene>
    <name evidence="5" type="primary">argD</name>
    <name evidence="6" type="ORF">Red2C11_3</name>
</gene>
<keyword evidence="3 5" id="KW-0808">Transferase</keyword>
<reference evidence="6" key="1">
    <citation type="submission" date="2004-09" db="EMBL/GenBank/DDBJ databases">
        <title>SAR116.</title>
        <authorList>
            <person name="Sabehi G."/>
            <person name="Beja O."/>
        </authorList>
    </citation>
    <scope>NUCLEOTIDE SEQUENCE</scope>
</reference>
<keyword evidence="5" id="KW-0963">Cytoplasm</keyword>
<dbReference type="InterPro" id="IPR050103">
    <property type="entry name" value="Class-III_PLP-dep_AT"/>
</dbReference>
<dbReference type="Gene3D" id="3.90.1150.10">
    <property type="entry name" value="Aspartate Aminotransferase, domain 1"/>
    <property type="match status" value="1"/>
</dbReference>
<dbReference type="GO" id="GO:0003992">
    <property type="term" value="F:N2-acetyl-L-ornithine:2-oxoglutarate 5-aminotransferase activity"/>
    <property type="evidence" value="ECO:0007669"/>
    <property type="project" value="UniProtKB-UniRule"/>
</dbReference>
<dbReference type="EMBL" id="AY744399">
    <property type="protein sequence ID" value="AAV31607.1"/>
    <property type="molecule type" value="Genomic_DNA"/>
</dbReference>
<feature type="modified residue" description="N6-(pyridoxal phosphate)lysine" evidence="5">
    <location>
        <position position="265"/>
    </location>
</feature>
<dbReference type="AlphaFoldDB" id="Q5UF34"/>
<keyword evidence="1 5" id="KW-0032">Aminotransferase</keyword>
<evidence type="ECO:0000256" key="3">
    <source>
        <dbReference type="ARBA" id="ARBA00022679"/>
    </source>
</evidence>
<keyword evidence="4 5" id="KW-0663">Pyridoxal phosphate</keyword>
<dbReference type="NCBIfam" id="NF002325">
    <property type="entry name" value="PRK01278.1"/>
    <property type="match status" value="1"/>
</dbReference>
<feature type="binding site" evidence="5">
    <location>
        <position position="154"/>
    </location>
    <ligand>
        <name>N(2)-acetyl-L-ornithine</name>
        <dbReference type="ChEBI" id="CHEBI:57805"/>
    </ligand>
</feature>
<dbReference type="InterPro" id="IPR015424">
    <property type="entry name" value="PyrdxlP-dep_Trfase"/>
</dbReference>
<dbReference type="UniPathway" id="UPA00068">
    <property type="reaction ID" value="UER00109"/>
</dbReference>
<evidence type="ECO:0000256" key="1">
    <source>
        <dbReference type="ARBA" id="ARBA00022576"/>
    </source>
</evidence>
<evidence type="ECO:0000256" key="2">
    <source>
        <dbReference type="ARBA" id="ARBA00022605"/>
    </source>
</evidence>
<dbReference type="EC" id="2.6.1.11" evidence="5"/>
<dbReference type="PIRSF" id="PIRSF000521">
    <property type="entry name" value="Transaminase_4ab_Lys_Orn"/>
    <property type="match status" value="1"/>
</dbReference>
<dbReference type="InterPro" id="IPR015421">
    <property type="entry name" value="PyrdxlP-dep_Trfase_major"/>
</dbReference>
<keyword evidence="2 5" id="KW-0028">Amino-acid biosynthesis</keyword>
<dbReference type="PANTHER" id="PTHR11986:SF79">
    <property type="entry name" value="ACETYLORNITHINE AMINOTRANSFERASE, MITOCHONDRIAL"/>
    <property type="match status" value="1"/>
</dbReference>
<comment type="catalytic activity">
    <reaction evidence="5">
        <text>N(2)-acetyl-L-ornithine + 2-oxoglutarate = N-acetyl-L-glutamate 5-semialdehyde + L-glutamate</text>
        <dbReference type="Rhea" id="RHEA:18049"/>
        <dbReference type="ChEBI" id="CHEBI:16810"/>
        <dbReference type="ChEBI" id="CHEBI:29123"/>
        <dbReference type="ChEBI" id="CHEBI:29985"/>
        <dbReference type="ChEBI" id="CHEBI:57805"/>
        <dbReference type="EC" id="2.6.1.11"/>
    </reaction>
</comment>
<evidence type="ECO:0000256" key="5">
    <source>
        <dbReference type="HAMAP-Rule" id="MF_01107"/>
    </source>
</evidence>
<dbReference type="CDD" id="cd00610">
    <property type="entry name" value="OAT_like"/>
    <property type="match status" value="1"/>
</dbReference>
<name>Q5UF34_9PROT</name>
<dbReference type="SUPFAM" id="SSF53383">
    <property type="entry name" value="PLP-dependent transferases"/>
    <property type="match status" value="1"/>
</dbReference>
<feature type="binding site" evidence="5">
    <location>
        <position position="151"/>
    </location>
    <ligand>
        <name>pyridoxal 5'-phosphate</name>
        <dbReference type="ChEBI" id="CHEBI:597326"/>
    </ligand>
</feature>
<proteinExistence type="inferred from homology"/>
<dbReference type="PANTHER" id="PTHR11986">
    <property type="entry name" value="AMINOTRANSFERASE CLASS III"/>
    <property type="match status" value="1"/>
</dbReference>
<dbReference type="InterPro" id="IPR049704">
    <property type="entry name" value="Aminotrans_3_PPA_site"/>
</dbReference>
<comment type="pathway">
    <text evidence="5">Amino-acid biosynthesis; L-arginine biosynthesis; N(2)-acetyl-L-ornithine from L-glutamate: step 4/4.</text>
</comment>
<feature type="binding site" evidence="5">
    <location>
        <position position="294"/>
    </location>
    <ligand>
        <name>pyridoxal 5'-phosphate</name>
        <dbReference type="ChEBI" id="CHEBI:597326"/>
    </ligand>
</feature>
<dbReference type="GO" id="GO:0005737">
    <property type="term" value="C:cytoplasm"/>
    <property type="evidence" value="ECO:0007669"/>
    <property type="project" value="UniProtKB-SubCell"/>
</dbReference>
<evidence type="ECO:0000256" key="4">
    <source>
        <dbReference type="ARBA" id="ARBA00022898"/>
    </source>
</evidence>
<dbReference type="Pfam" id="PF00202">
    <property type="entry name" value="Aminotran_3"/>
    <property type="match status" value="1"/>
</dbReference>
<protein>
    <recommendedName>
        <fullName evidence="5">Acetylornithine aminotransferase</fullName>
        <shortName evidence="5">ACOAT</shortName>
        <ecNumber evidence="5">2.6.1.11</ecNumber>
    </recommendedName>
</protein>
<dbReference type="GO" id="GO:0006526">
    <property type="term" value="P:L-arginine biosynthetic process"/>
    <property type="evidence" value="ECO:0007669"/>
    <property type="project" value="UniProtKB-UniRule"/>
</dbReference>